<gene>
    <name evidence="1" type="ORF">S01H4_40981</name>
</gene>
<proteinExistence type="predicted"/>
<organism evidence="1">
    <name type="scientific">marine sediment metagenome</name>
    <dbReference type="NCBI Taxonomy" id="412755"/>
    <lineage>
        <taxon>unclassified sequences</taxon>
        <taxon>metagenomes</taxon>
        <taxon>ecological metagenomes</taxon>
    </lineage>
</organism>
<evidence type="ECO:0000313" key="1">
    <source>
        <dbReference type="EMBL" id="GAG95666.1"/>
    </source>
</evidence>
<reference evidence="1" key="1">
    <citation type="journal article" date="2014" name="Front. Microbiol.">
        <title>High frequency of phylogenetically diverse reductive dehalogenase-homologous genes in deep subseafloor sedimentary metagenomes.</title>
        <authorList>
            <person name="Kawai M."/>
            <person name="Futagami T."/>
            <person name="Toyoda A."/>
            <person name="Takaki Y."/>
            <person name="Nishi S."/>
            <person name="Hori S."/>
            <person name="Arai W."/>
            <person name="Tsubouchi T."/>
            <person name="Morono Y."/>
            <person name="Uchiyama I."/>
            <person name="Ito T."/>
            <person name="Fujiyama A."/>
            <person name="Inagaki F."/>
            <person name="Takami H."/>
        </authorList>
    </citation>
    <scope>NUCLEOTIDE SEQUENCE</scope>
    <source>
        <strain evidence="1">Expedition CK06-06</strain>
    </source>
</reference>
<comment type="caution">
    <text evidence="1">The sequence shown here is derived from an EMBL/GenBank/DDBJ whole genome shotgun (WGS) entry which is preliminary data.</text>
</comment>
<sequence length="104" mass="11280">MIKSIAPKITPAITCLRSIFLPLNGFESIVFRDVSDFFPILHNKTSNPKVWPNNNVTTKPATAKGNISNSGIKINTPGIPSTIGYNIALIDIFLIELSLVSGLK</sequence>
<protein>
    <submittedName>
        <fullName evidence="1">Uncharacterized protein</fullName>
    </submittedName>
</protein>
<accession>X1DGW1</accession>
<name>X1DGW1_9ZZZZ</name>
<dbReference type="AlphaFoldDB" id="X1DGW1"/>
<dbReference type="EMBL" id="BART01022380">
    <property type="protein sequence ID" value="GAG95666.1"/>
    <property type="molecule type" value="Genomic_DNA"/>
</dbReference>